<reference evidence="3 4" key="1">
    <citation type="submission" date="2016-10" db="EMBL/GenBank/DDBJ databases">
        <authorList>
            <person name="de Groot N.N."/>
        </authorList>
    </citation>
    <scope>NUCLEOTIDE SEQUENCE [LARGE SCALE GENOMIC DNA]</scope>
    <source>
        <strain evidence="3 4">IBRC-M 10445</strain>
    </source>
</reference>
<keyword evidence="1" id="KW-0175">Coiled coil</keyword>
<evidence type="ECO:0000256" key="1">
    <source>
        <dbReference type="SAM" id="Coils"/>
    </source>
</evidence>
<feature type="transmembrane region" description="Helical" evidence="2">
    <location>
        <begin position="20"/>
        <end position="38"/>
    </location>
</feature>
<feature type="coiled-coil region" evidence="1">
    <location>
        <begin position="75"/>
        <end position="102"/>
    </location>
</feature>
<evidence type="ECO:0000313" key="3">
    <source>
        <dbReference type="EMBL" id="SFK29068.1"/>
    </source>
</evidence>
<protein>
    <submittedName>
        <fullName evidence="3">Uncharacterized protein</fullName>
    </submittedName>
</protein>
<keyword evidence="4" id="KW-1185">Reference proteome</keyword>
<gene>
    <name evidence="3" type="ORF">SAMN05216429_1167</name>
</gene>
<evidence type="ECO:0000313" key="4">
    <source>
        <dbReference type="Proteomes" id="UP000199445"/>
    </source>
</evidence>
<dbReference type="Proteomes" id="UP000199445">
    <property type="component" value="Unassembled WGS sequence"/>
</dbReference>
<name>A0A1I3YB41_9GAMM</name>
<evidence type="ECO:0000256" key="2">
    <source>
        <dbReference type="SAM" id="Phobius"/>
    </source>
</evidence>
<organism evidence="3 4">
    <name type="scientific">Marinobacter persicus</name>
    <dbReference type="NCBI Taxonomy" id="930118"/>
    <lineage>
        <taxon>Bacteria</taxon>
        <taxon>Pseudomonadati</taxon>
        <taxon>Pseudomonadota</taxon>
        <taxon>Gammaproteobacteria</taxon>
        <taxon>Pseudomonadales</taxon>
        <taxon>Marinobacteraceae</taxon>
        <taxon>Marinobacter</taxon>
    </lineage>
</organism>
<accession>A0A1I3YB41</accession>
<keyword evidence="2" id="KW-0472">Membrane</keyword>
<dbReference type="AlphaFoldDB" id="A0A1I3YB41"/>
<dbReference type="EMBL" id="FOSC01000016">
    <property type="protein sequence ID" value="SFK29068.1"/>
    <property type="molecule type" value="Genomic_DNA"/>
</dbReference>
<dbReference type="RefSeq" id="WP_143072227.1">
    <property type="nucleotide sequence ID" value="NZ_BMYN01000021.1"/>
</dbReference>
<keyword evidence="2" id="KW-1133">Transmembrane helix</keyword>
<keyword evidence="2" id="KW-0812">Transmembrane</keyword>
<sequence length="216" mass="24467">MSNIDPRLVQHKVDPDPISIILGALGALGSLASIASYLEGRQYQKSNAEISRFAPMPISFRNRTTSFKTKFRDRITKLDASLEDLKGRLETLKSLLEEVEFIGEVELSELPFEFGAVRPLLEKQDLTLFFRIQNEVSQICTKITKDCQSLIKLLEELGTDVPPEIYSKLLQLRSRLNKAIGERQDFMAVLSINLACIENGLEISGLIRKNFESEYE</sequence>
<proteinExistence type="predicted"/>